<dbReference type="Gene3D" id="3.40.50.12780">
    <property type="entry name" value="N-terminal domain of ligase-like"/>
    <property type="match status" value="1"/>
</dbReference>
<keyword evidence="4" id="KW-0436">Ligase</keyword>
<dbReference type="PATRIC" id="fig|28037.234.peg.2159"/>
<dbReference type="PANTHER" id="PTHR44845:SF6">
    <property type="entry name" value="BETA-ALANINE-ACTIVATING ENZYME"/>
    <property type="match status" value="1"/>
</dbReference>
<reference evidence="4 5" key="1">
    <citation type="submission" date="2016-01" db="EMBL/GenBank/DDBJ databases">
        <title>Highly variable Streptococcus oralis are common among viridans streptococci isolated from primates.</title>
        <authorList>
            <person name="Denapaite D."/>
            <person name="Rieger M."/>
            <person name="Koendgen S."/>
            <person name="Brueckner R."/>
            <person name="Ochigava I."/>
            <person name="Kappeler P."/>
            <person name="Maetz-Rensing K."/>
            <person name="Leendertz F."/>
            <person name="Hakenbeck R."/>
        </authorList>
    </citation>
    <scope>NUCLEOTIDE SEQUENCE [LARGE SCALE GENOMIC DNA]</scope>
    <source>
        <strain evidence="4 5">DD28</strain>
    </source>
</reference>
<evidence type="ECO:0000259" key="3">
    <source>
        <dbReference type="Pfam" id="PF00501"/>
    </source>
</evidence>
<accession>A0A139Q314</accession>
<dbReference type="Pfam" id="PF00501">
    <property type="entry name" value="AMP-binding"/>
    <property type="match status" value="1"/>
</dbReference>
<dbReference type="EC" id="6.2.1.3" evidence="4"/>
<dbReference type="InterPro" id="IPR000873">
    <property type="entry name" value="AMP-dep_synth/lig_dom"/>
</dbReference>
<evidence type="ECO:0000313" key="4">
    <source>
        <dbReference type="EMBL" id="KXT96622.1"/>
    </source>
</evidence>
<dbReference type="SUPFAM" id="SSF56801">
    <property type="entry name" value="Acetyl-CoA synthetase-like"/>
    <property type="match status" value="1"/>
</dbReference>
<dbReference type="PANTHER" id="PTHR44845">
    <property type="entry name" value="CARRIER DOMAIN-CONTAINING PROTEIN"/>
    <property type="match status" value="1"/>
</dbReference>
<name>A0A139Q314_STRMT</name>
<dbReference type="InterPro" id="IPR042099">
    <property type="entry name" value="ANL_N_sf"/>
</dbReference>
<feature type="domain" description="AMP-dependent synthetase/ligase" evidence="3">
    <location>
        <begin position="8"/>
        <end position="319"/>
    </location>
</feature>
<evidence type="ECO:0000256" key="1">
    <source>
        <dbReference type="ARBA" id="ARBA00022450"/>
    </source>
</evidence>
<gene>
    <name evidence="4" type="ORF">SMIDD28_02069</name>
</gene>
<organism evidence="4 5">
    <name type="scientific">Streptococcus mitis</name>
    <dbReference type="NCBI Taxonomy" id="28037"/>
    <lineage>
        <taxon>Bacteria</taxon>
        <taxon>Bacillati</taxon>
        <taxon>Bacillota</taxon>
        <taxon>Bacilli</taxon>
        <taxon>Lactobacillales</taxon>
        <taxon>Streptococcaceae</taxon>
        <taxon>Streptococcus</taxon>
        <taxon>Streptococcus mitis group</taxon>
    </lineage>
</organism>
<comment type="caution">
    <text evidence="4">The sequence shown here is derived from an EMBL/GenBank/DDBJ whole genome shotgun (WGS) entry which is preliminary data.</text>
</comment>
<dbReference type="GO" id="GO:0004467">
    <property type="term" value="F:long-chain fatty acid-CoA ligase activity"/>
    <property type="evidence" value="ECO:0007669"/>
    <property type="project" value="UniProtKB-EC"/>
</dbReference>
<dbReference type="RefSeq" id="WP_061425883.1">
    <property type="nucleotide sequence ID" value="NZ_KQ970266.1"/>
</dbReference>
<dbReference type="Proteomes" id="UP000070136">
    <property type="component" value="Unassembled WGS sequence"/>
</dbReference>
<dbReference type="AlphaFoldDB" id="A0A139Q314"/>
<dbReference type="OrthoDB" id="2203190at2"/>
<keyword evidence="2" id="KW-0597">Phosphoprotein</keyword>
<sequence length="479" mass="54179">MLAEKIAENIEKHKDKIALWDKDKAISYGKLGDVIKLNLDRINTVGNVGILTSHSSEGIIAELICLFLNKTFIPIVDNLPTFRIEKMIEISNITGIIIATEDKRVVQDLKEKYPKLDFFSIRKNGSVKKNVFMSKVYNEVPNDMYHLYTSGSTGIPKAVVQTKKSVYHFATQYIERLDINSEDRLTLFSSLGHDASIIDIYSSLLSGASLFVCDIRNILMLRKLEIWLPQHEITVWHSVPTLLRSFFRFCKKDVKSLRLCVLGGEAVLESDFVKVSSMFSGARLYSLYGQTEHSYTSGIFINSVNDVGILGEPIDGVDFEMIPMTEKEFMVRINSPYILKSYLNSNDKPVCQGNIFDTGDVAINNSEGKYKFLGRRDTQIKIRGYRVDLHEIEAIVSGFYTDIDLWIISLSVGENTFLIGVYKGVDVDIQSVNSLILSVLPEYCSLNKLIKLNEDFPLTVTGKRNLGILKSIILEKYIN</sequence>
<dbReference type="EMBL" id="LQOA01000054">
    <property type="protein sequence ID" value="KXT96622.1"/>
    <property type="molecule type" value="Genomic_DNA"/>
</dbReference>
<keyword evidence="1" id="KW-0596">Phosphopantetheine</keyword>
<evidence type="ECO:0000256" key="2">
    <source>
        <dbReference type="ARBA" id="ARBA00022553"/>
    </source>
</evidence>
<evidence type="ECO:0000313" key="5">
    <source>
        <dbReference type="Proteomes" id="UP000070136"/>
    </source>
</evidence>
<proteinExistence type="predicted"/>
<dbReference type="Gene3D" id="3.30.300.30">
    <property type="match status" value="1"/>
</dbReference>
<protein>
    <submittedName>
        <fullName evidence="4">Long-chain-fatty-acid--CoA ligase</fullName>
        <ecNumber evidence="4">6.2.1.3</ecNumber>
    </submittedName>
</protein>
<dbReference type="InterPro" id="IPR045851">
    <property type="entry name" value="AMP-bd_C_sf"/>
</dbReference>